<dbReference type="GO" id="GO:0048038">
    <property type="term" value="F:quinone binding"/>
    <property type="evidence" value="ECO:0007669"/>
    <property type="project" value="UniProtKB-KW"/>
</dbReference>
<keyword evidence="2 5" id="KW-0812">Transmembrane</keyword>
<dbReference type="PANTHER" id="PTHR22773">
    <property type="entry name" value="NADH DEHYDROGENASE"/>
    <property type="match status" value="1"/>
</dbReference>
<dbReference type="GO" id="GO:0008137">
    <property type="term" value="F:NADH dehydrogenase (ubiquinone) activity"/>
    <property type="evidence" value="ECO:0007669"/>
    <property type="project" value="InterPro"/>
</dbReference>
<name>A0A117SXF5_9BACL</name>
<comment type="caution">
    <text evidence="8">The sequence shown here is derived from an EMBL/GenBank/DDBJ whole genome shotgun (WGS) entry which is preliminary data.</text>
</comment>
<evidence type="ECO:0000313" key="9">
    <source>
        <dbReference type="Proteomes" id="UP000053557"/>
    </source>
</evidence>
<keyword evidence="5" id="KW-0813">Transport</keyword>
<feature type="transmembrane region" description="Helical" evidence="5">
    <location>
        <begin position="241"/>
        <end position="266"/>
    </location>
</feature>
<evidence type="ECO:0000256" key="2">
    <source>
        <dbReference type="ARBA" id="ARBA00022692"/>
    </source>
</evidence>
<feature type="transmembrane region" description="Helical" evidence="5">
    <location>
        <begin position="272"/>
        <end position="291"/>
    </location>
</feature>
<feature type="transmembrane region" description="Helical" evidence="5">
    <location>
        <begin position="377"/>
        <end position="399"/>
    </location>
</feature>
<keyword evidence="3 5" id="KW-1133">Transmembrane helix</keyword>
<feature type="transmembrane region" description="Helical" evidence="5">
    <location>
        <begin position="311"/>
        <end position="329"/>
    </location>
</feature>
<keyword evidence="9" id="KW-1185">Reference proteome</keyword>
<keyword evidence="5" id="KW-0874">Quinone</keyword>
<evidence type="ECO:0000256" key="1">
    <source>
        <dbReference type="ARBA" id="ARBA00004651"/>
    </source>
</evidence>
<comment type="similarity">
    <text evidence="5">Belongs to the complex I subunit 2 family.</text>
</comment>
<keyword evidence="4 5" id="KW-0472">Membrane</keyword>
<organism evidence="8 9">
    <name type="scientific">Ferroacidibacillus organovorans</name>
    <dbReference type="NCBI Taxonomy" id="1765683"/>
    <lineage>
        <taxon>Bacteria</taxon>
        <taxon>Bacillati</taxon>
        <taxon>Bacillota</taxon>
        <taxon>Bacilli</taxon>
        <taxon>Bacillales</taxon>
        <taxon>Alicyclobacillaceae</taxon>
        <taxon>Ferroacidibacillus</taxon>
    </lineage>
</organism>
<evidence type="ECO:0000259" key="7">
    <source>
        <dbReference type="Pfam" id="PF00361"/>
    </source>
</evidence>
<feature type="transmembrane region" description="Helical" evidence="5">
    <location>
        <begin position="6"/>
        <end position="27"/>
    </location>
</feature>
<dbReference type="OrthoDB" id="9811718at2"/>
<keyword evidence="5" id="KW-1003">Cell membrane</keyword>
<evidence type="ECO:0000256" key="6">
    <source>
        <dbReference type="RuleBase" id="RU000320"/>
    </source>
</evidence>
<feature type="domain" description="NADH:quinone oxidoreductase/Mrp antiporter transmembrane" evidence="7">
    <location>
        <begin position="124"/>
        <end position="425"/>
    </location>
</feature>
<feature type="transmembrane region" description="Helical" evidence="5">
    <location>
        <begin position="159"/>
        <end position="184"/>
    </location>
</feature>
<dbReference type="HAMAP" id="MF_00445">
    <property type="entry name" value="NDH1_NuoN_1"/>
    <property type="match status" value="1"/>
</dbReference>
<dbReference type="GO" id="GO:0005886">
    <property type="term" value="C:plasma membrane"/>
    <property type="evidence" value="ECO:0007669"/>
    <property type="project" value="UniProtKB-SubCell"/>
</dbReference>
<dbReference type="GO" id="GO:0050136">
    <property type="term" value="F:NADH dehydrogenase (quinone) (non-electrogenic) activity"/>
    <property type="evidence" value="ECO:0007669"/>
    <property type="project" value="UniProtKB-UniRule"/>
</dbReference>
<keyword evidence="5" id="KW-1278">Translocase</keyword>
<feature type="transmembrane region" description="Helical" evidence="5">
    <location>
        <begin position="457"/>
        <end position="477"/>
    </location>
</feature>
<dbReference type="GO" id="GO:0042773">
    <property type="term" value="P:ATP synthesis coupled electron transport"/>
    <property type="evidence" value="ECO:0007669"/>
    <property type="project" value="InterPro"/>
</dbReference>
<feature type="transmembrane region" description="Helical" evidence="5">
    <location>
        <begin position="335"/>
        <end position="356"/>
    </location>
</feature>
<comment type="subcellular location">
    <subcellularLocation>
        <location evidence="1 5">Cell membrane</location>
        <topology evidence="1 5">Multi-pass membrane protein</topology>
    </subcellularLocation>
    <subcellularLocation>
        <location evidence="6">Membrane</location>
        <topology evidence="6">Multi-pass membrane protein</topology>
    </subcellularLocation>
</comment>
<dbReference type="InterPro" id="IPR001750">
    <property type="entry name" value="ND/Mrp_TM"/>
</dbReference>
<evidence type="ECO:0000256" key="5">
    <source>
        <dbReference type="HAMAP-Rule" id="MF_00445"/>
    </source>
</evidence>
<sequence length="488" mass="52287">MLTFTQVWNALGPEIVLAIGGFVAMVYEFMVTGRAKQGTPWIAVFSVLVALPLTWSKLHAALATYSIAVIAVDDFGTIFSLFILVSALLVLLFAIASQARLKLAFEYAYLVLFATVGAMVICSALDLVTLYVGLELLSITSYVLVALHRKNVKSSEAGLKYLIIGSIASAIILYGLSFLYGIAGSTGLSRIATALQTAYGSEPGFVYLSMALILVGIFVKISAAPFHLWTADVYEGAPTPITAYLAVVSKGAVLGFLFRVIVWLFGAKLGEWFGLVGWIAVITMVIGNLGALSQRNIKRMLAYSSIGQAGYLLIPFSSLSSSTLASVMWQNLSSTVFYLFAYSFMTIGAFAVFGVVADAGGSEDVHAFTGLSRRSPWLAGMMTLFLLSLSGLPLTAGFFGKFSIFLGAIGAGQIWLGVVLFATSAIAFYYYFGILRAMYGKDPEGDRAPVRSSPMQHIVVALCAIGTLWLGIFPGPVTDLLSNLHWFG</sequence>
<feature type="transmembrane region" description="Helical" evidence="5">
    <location>
        <begin position="204"/>
        <end position="229"/>
    </location>
</feature>
<comment type="function">
    <text evidence="5">NDH-1 shuttles electrons from NADH, via FMN and iron-sulfur (Fe-S) centers, to quinones in the respiratory chain. The immediate electron acceptor for the enzyme in this species is believed to be a menaquinone. Couples the redox reaction to proton translocation (for every two electrons transferred, four hydrogen ions are translocated across the cytoplasmic membrane), and thus conserves the redox energy in a proton gradient.</text>
</comment>
<dbReference type="InterPro" id="IPR010096">
    <property type="entry name" value="NADH-Q_OxRdtase_suN/2"/>
</dbReference>
<feature type="transmembrane region" description="Helical" evidence="5">
    <location>
        <begin position="405"/>
        <end position="432"/>
    </location>
</feature>
<dbReference type="NCBIfam" id="TIGR01770">
    <property type="entry name" value="NDH_I_N"/>
    <property type="match status" value="1"/>
</dbReference>
<protein>
    <recommendedName>
        <fullName evidence="5">NADH-quinone oxidoreductase subunit N</fullName>
        <ecNumber evidence="5">7.1.1.-</ecNumber>
    </recommendedName>
    <alternativeName>
        <fullName evidence="5">NADH dehydrogenase I subunit N</fullName>
    </alternativeName>
    <alternativeName>
        <fullName evidence="5">NDH-1 subunit N</fullName>
    </alternativeName>
</protein>
<feature type="transmembrane region" description="Helical" evidence="5">
    <location>
        <begin position="39"/>
        <end position="55"/>
    </location>
</feature>
<comment type="catalytic activity">
    <reaction evidence="5">
        <text>a quinone + NADH + 5 H(+)(in) = a quinol + NAD(+) + 4 H(+)(out)</text>
        <dbReference type="Rhea" id="RHEA:57888"/>
        <dbReference type="ChEBI" id="CHEBI:15378"/>
        <dbReference type="ChEBI" id="CHEBI:24646"/>
        <dbReference type="ChEBI" id="CHEBI:57540"/>
        <dbReference type="ChEBI" id="CHEBI:57945"/>
        <dbReference type="ChEBI" id="CHEBI:132124"/>
    </reaction>
</comment>
<dbReference type="RefSeq" id="WP_067717894.1">
    <property type="nucleotide sequence ID" value="NZ_LPVJ01000054.1"/>
</dbReference>
<dbReference type="EC" id="7.1.1.-" evidence="5"/>
<feature type="transmembrane region" description="Helical" evidence="5">
    <location>
        <begin position="103"/>
        <end position="121"/>
    </location>
</feature>
<evidence type="ECO:0000256" key="3">
    <source>
        <dbReference type="ARBA" id="ARBA00022989"/>
    </source>
</evidence>
<feature type="transmembrane region" description="Helical" evidence="5">
    <location>
        <begin position="75"/>
        <end position="96"/>
    </location>
</feature>
<dbReference type="AlphaFoldDB" id="A0A117SXF5"/>
<dbReference type="Proteomes" id="UP000053557">
    <property type="component" value="Unassembled WGS sequence"/>
</dbReference>
<accession>A0A117SXF5</accession>
<dbReference type="EMBL" id="LPVJ01000054">
    <property type="protein sequence ID" value="KUO95251.1"/>
    <property type="molecule type" value="Genomic_DNA"/>
</dbReference>
<dbReference type="Pfam" id="PF00361">
    <property type="entry name" value="Proton_antipo_M"/>
    <property type="match status" value="1"/>
</dbReference>
<evidence type="ECO:0000256" key="4">
    <source>
        <dbReference type="ARBA" id="ARBA00023136"/>
    </source>
</evidence>
<proteinExistence type="inferred from homology"/>
<reference evidence="8 9" key="1">
    <citation type="submission" date="2015-12" db="EMBL/GenBank/DDBJ databases">
        <title>Draft genome sequence of Acidibacillus ferrooxidans ITV001, isolated from a chalcopyrite acid mine drainage site in Brazil.</title>
        <authorList>
            <person name="Dall'Agnol H."/>
            <person name="Nancucheo I."/>
            <person name="Johnson B."/>
            <person name="Oliveira R."/>
            <person name="Leite L."/>
            <person name="Pylro V."/>
            <person name="Nunes G.L."/>
            <person name="Tzotzos G."/>
            <person name="Fernandes G.R."/>
            <person name="Dutra J."/>
            <person name="Orellana S.C."/>
            <person name="Oliveira G."/>
        </authorList>
    </citation>
    <scope>NUCLEOTIDE SEQUENCE [LARGE SCALE GENOMIC DNA]</scope>
    <source>
        <strain evidence="9">ITV01</strain>
    </source>
</reference>
<keyword evidence="5" id="KW-0520">NAD</keyword>
<evidence type="ECO:0000313" key="8">
    <source>
        <dbReference type="EMBL" id="KUO95251.1"/>
    </source>
</evidence>
<gene>
    <name evidence="5" type="primary">nuoN</name>
    <name evidence="8" type="ORF">ATW55_14030</name>
</gene>
<comment type="subunit">
    <text evidence="5">NDH-1 is composed of 14 different subunits. Subunits NuoA, H, J, K, L, M, N constitute the membrane sector of the complex.</text>
</comment>